<keyword evidence="2" id="KW-1185">Reference proteome</keyword>
<sequence length="153" mass="16817">MALTISPFSLPYIHKNPSNFHHKLKNRCLSSIKTHQIQSKSGLFPIFCTSKPSTKNLKTCKNCKTQFDPLLNHPRACHFHTAHFGGETKRKFESVYAGGTMDTPESGKVFHTGIVVALKIHLILDVLLLLMLLTTTNAGSPLSSKTDAGSVSL</sequence>
<accession>A0A5D2BTP9</accession>
<organism evidence="1 2">
    <name type="scientific">Gossypium darwinii</name>
    <name type="common">Darwin's cotton</name>
    <name type="synonym">Gossypium barbadense var. darwinii</name>
    <dbReference type="NCBI Taxonomy" id="34276"/>
    <lineage>
        <taxon>Eukaryota</taxon>
        <taxon>Viridiplantae</taxon>
        <taxon>Streptophyta</taxon>
        <taxon>Embryophyta</taxon>
        <taxon>Tracheophyta</taxon>
        <taxon>Spermatophyta</taxon>
        <taxon>Magnoliopsida</taxon>
        <taxon>eudicotyledons</taxon>
        <taxon>Gunneridae</taxon>
        <taxon>Pentapetalae</taxon>
        <taxon>rosids</taxon>
        <taxon>malvids</taxon>
        <taxon>Malvales</taxon>
        <taxon>Malvaceae</taxon>
        <taxon>Malvoideae</taxon>
        <taxon>Gossypium</taxon>
    </lineage>
</organism>
<evidence type="ECO:0000313" key="2">
    <source>
        <dbReference type="Proteomes" id="UP000323506"/>
    </source>
</evidence>
<reference evidence="1 2" key="1">
    <citation type="submission" date="2019-06" db="EMBL/GenBank/DDBJ databases">
        <title>WGS assembly of Gossypium darwinii.</title>
        <authorList>
            <person name="Chen Z.J."/>
            <person name="Sreedasyam A."/>
            <person name="Ando A."/>
            <person name="Song Q."/>
            <person name="De L."/>
            <person name="Hulse-Kemp A."/>
            <person name="Ding M."/>
            <person name="Ye W."/>
            <person name="Kirkbride R."/>
            <person name="Jenkins J."/>
            <person name="Plott C."/>
            <person name="Lovell J."/>
            <person name="Lin Y.-M."/>
            <person name="Vaughn R."/>
            <person name="Liu B."/>
            <person name="Li W."/>
            <person name="Simpson S."/>
            <person name="Scheffler B."/>
            <person name="Saski C."/>
            <person name="Grover C."/>
            <person name="Hu G."/>
            <person name="Conover J."/>
            <person name="Carlson J."/>
            <person name="Shu S."/>
            <person name="Boston L."/>
            <person name="Williams M."/>
            <person name="Peterson D."/>
            <person name="Mcgee K."/>
            <person name="Jones D."/>
            <person name="Wendel J."/>
            <person name="Stelly D."/>
            <person name="Grimwood J."/>
            <person name="Schmutz J."/>
        </authorList>
    </citation>
    <scope>NUCLEOTIDE SEQUENCE [LARGE SCALE GENOMIC DNA]</scope>
    <source>
        <strain evidence="1">1808015.09</strain>
    </source>
</reference>
<gene>
    <name evidence="1" type="ORF">ES288_D07G089100v1</name>
</gene>
<dbReference type="AlphaFoldDB" id="A0A5D2BTP9"/>
<protein>
    <submittedName>
        <fullName evidence="1">Uncharacterized protein</fullName>
    </submittedName>
</protein>
<proteinExistence type="predicted"/>
<dbReference type="Proteomes" id="UP000323506">
    <property type="component" value="Chromosome D07"/>
</dbReference>
<dbReference type="EMBL" id="CM017707">
    <property type="protein sequence ID" value="TYG60711.1"/>
    <property type="molecule type" value="Genomic_DNA"/>
</dbReference>
<name>A0A5D2BTP9_GOSDA</name>
<evidence type="ECO:0000313" key="1">
    <source>
        <dbReference type="EMBL" id="TYG60711.1"/>
    </source>
</evidence>
<dbReference type="PANTHER" id="PTHR35106:SF5">
    <property type="entry name" value="CARBOXYPEPTIDASE"/>
    <property type="match status" value="1"/>
</dbReference>
<dbReference type="PANTHER" id="PTHR35106">
    <property type="entry name" value="BNAA07G25190D PROTEIN"/>
    <property type="match status" value="1"/>
</dbReference>